<evidence type="ECO:0000313" key="3">
    <source>
        <dbReference type="EMBL" id="TGG83570.1"/>
    </source>
</evidence>
<dbReference type="AlphaFoldDB" id="A0A8H1LET7"/>
<reference evidence="3 4" key="1">
    <citation type="submission" date="2018-10" db="EMBL/GenBank/DDBJ databases">
        <title>Isolation of pseudouridimycin from Streptomyces albus DSM 40763.</title>
        <authorList>
            <person name="Rosenqvist P."/>
            <person name="Metsae-Ketelae M."/>
            <person name="Virta P."/>
        </authorList>
    </citation>
    <scope>NUCLEOTIDE SEQUENCE [LARGE SCALE GENOMIC DNA]</scope>
    <source>
        <strain evidence="3 4">DSM 40763</strain>
    </source>
</reference>
<dbReference type="GO" id="GO:0030151">
    <property type="term" value="F:molybdenum ion binding"/>
    <property type="evidence" value="ECO:0007669"/>
    <property type="project" value="InterPro"/>
</dbReference>
<dbReference type="PROSITE" id="PS51340">
    <property type="entry name" value="MOSC"/>
    <property type="match status" value="1"/>
</dbReference>
<feature type="domain" description="MOSC" evidence="2">
    <location>
        <begin position="37"/>
        <end position="178"/>
    </location>
</feature>
<gene>
    <name evidence="3" type="ORF">D8771_15015</name>
</gene>
<proteinExistence type="predicted"/>
<dbReference type="GO" id="GO:0030170">
    <property type="term" value="F:pyridoxal phosphate binding"/>
    <property type="evidence" value="ECO:0007669"/>
    <property type="project" value="InterPro"/>
</dbReference>
<name>A0A8H1LET7_9ACTN</name>
<dbReference type="GeneID" id="75183786"/>
<dbReference type="Pfam" id="PF03473">
    <property type="entry name" value="MOSC"/>
    <property type="match status" value="1"/>
</dbReference>
<dbReference type="InterPro" id="IPR052353">
    <property type="entry name" value="Benzoxazolinone_Detox_Enz"/>
</dbReference>
<evidence type="ECO:0000259" key="2">
    <source>
        <dbReference type="PROSITE" id="PS51340"/>
    </source>
</evidence>
<dbReference type="SUPFAM" id="SSF50800">
    <property type="entry name" value="PK beta-barrel domain-like"/>
    <property type="match status" value="1"/>
</dbReference>
<dbReference type="EMBL" id="RCIY01000055">
    <property type="protein sequence ID" value="TGG83570.1"/>
    <property type="molecule type" value="Genomic_DNA"/>
</dbReference>
<dbReference type="PANTHER" id="PTHR30212:SF2">
    <property type="entry name" value="PROTEIN YIIM"/>
    <property type="match status" value="1"/>
</dbReference>
<dbReference type="Proteomes" id="UP000298111">
    <property type="component" value="Unassembled WGS sequence"/>
</dbReference>
<evidence type="ECO:0000256" key="1">
    <source>
        <dbReference type="SAM" id="MobiDB-lite"/>
    </source>
</evidence>
<accession>A0A8H1LET7</accession>
<protein>
    <submittedName>
        <fullName evidence="3">MOSC domain-containing protein</fullName>
    </submittedName>
</protein>
<dbReference type="GO" id="GO:0003824">
    <property type="term" value="F:catalytic activity"/>
    <property type="evidence" value="ECO:0007669"/>
    <property type="project" value="InterPro"/>
</dbReference>
<evidence type="ECO:0000313" key="4">
    <source>
        <dbReference type="Proteomes" id="UP000298111"/>
    </source>
</evidence>
<sequence length="230" mass="24925">MHLLSVNTGPPRRVDYTDAPSGTTGIGKHPVNTPVRVTAPGAPGVGASGVGDDAVCDLRYHGGDDRAVYAFAREDLDAWERDLGFALPHGAFGENLTTAGIDLREVLVGERWRIGDEVVLEATGGRIPCRTFAGWVAEQGWAPAKGWLRRFTLSGSPGVMFRVLTPGTLRAGDEVRVLHRPAHPVTVAALFRAVTTERKRLPEVLAAAEWMEREQREIAEKYTAKYGTAT</sequence>
<dbReference type="RefSeq" id="WP_037773764.1">
    <property type="nucleotide sequence ID" value="NZ_CP103060.1"/>
</dbReference>
<organism evidence="3 4">
    <name type="scientific">Streptomyces albus</name>
    <dbReference type="NCBI Taxonomy" id="1888"/>
    <lineage>
        <taxon>Bacteria</taxon>
        <taxon>Bacillati</taxon>
        <taxon>Actinomycetota</taxon>
        <taxon>Actinomycetes</taxon>
        <taxon>Kitasatosporales</taxon>
        <taxon>Streptomycetaceae</taxon>
        <taxon>Streptomyces</taxon>
    </lineage>
</organism>
<dbReference type="PANTHER" id="PTHR30212">
    <property type="entry name" value="PROTEIN YIIM"/>
    <property type="match status" value="1"/>
</dbReference>
<feature type="region of interest" description="Disordered" evidence="1">
    <location>
        <begin position="1"/>
        <end position="34"/>
    </location>
</feature>
<dbReference type="InterPro" id="IPR011037">
    <property type="entry name" value="Pyrv_Knase-like_insert_dom_sf"/>
</dbReference>
<dbReference type="Gene3D" id="2.40.33.20">
    <property type="entry name" value="PK beta-barrel domain-like"/>
    <property type="match status" value="1"/>
</dbReference>
<dbReference type="InterPro" id="IPR005302">
    <property type="entry name" value="MoCF_Sase_C"/>
</dbReference>
<comment type="caution">
    <text evidence="3">The sequence shown here is derived from an EMBL/GenBank/DDBJ whole genome shotgun (WGS) entry which is preliminary data.</text>
</comment>